<dbReference type="GO" id="GO:0140662">
    <property type="term" value="F:ATP-dependent protein folding chaperone"/>
    <property type="evidence" value="ECO:0007669"/>
    <property type="project" value="InterPro"/>
</dbReference>
<keyword evidence="1" id="KW-0547">Nucleotide-binding</keyword>
<dbReference type="GO" id="GO:0005524">
    <property type="term" value="F:ATP binding"/>
    <property type="evidence" value="ECO:0007669"/>
    <property type="project" value="UniProtKB-KW"/>
</dbReference>
<dbReference type="SUPFAM" id="SSF53067">
    <property type="entry name" value="Actin-like ATPase domain"/>
    <property type="match status" value="1"/>
</dbReference>
<evidence type="ECO:0000313" key="4">
    <source>
        <dbReference type="Proteomes" id="UP001443914"/>
    </source>
</evidence>
<dbReference type="InterPro" id="IPR013126">
    <property type="entry name" value="Hsp_70_fam"/>
</dbReference>
<evidence type="ECO:0000313" key="3">
    <source>
        <dbReference type="EMBL" id="KAK9748921.1"/>
    </source>
</evidence>
<dbReference type="Gene3D" id="3.90.640.10">
    <property type="entry name" value="Actin, Chain A, domain 4"/>
    <property type="match status" value="2"/>
</dbReference>
<comment type="caution">
    <text evidence="3">The sequence shown here is derived from an EMBL/GenBank/DDBJ whole genome shotgun (WGS) entry which is preliminary data.</text>
</comment>
<reference evidence="3" key="1">
    <citation type="submission" date="2024-03" db="EMBL/GenBank/DDBJ databases">
        <title>WGS assembly of Saponaria officinalis var. Norfolk2.</title>
        <authorList>
            <person name="Jenkins J."/>
            <person name="Shu S."/>
            <person name="Grimwood J."/>
            <person name="Barry K."/>
            <person name="Goodstein D."/>
            <person name="Schmutz J."/>
            <person name="Leebens-Mack J."/>
            <person name="Osbourn A."/>
        </authorList>
    </citation>
    <scope>NUCLEOTIDE SEQUENCE [LARGE SCALE GENOMIC DNA]</scope>
    <source>
        <strain evidence="3">JIC</strain>
    </source>
</reference>
<keyword evidence="4" id="KW-1185">Reference proteome</keyword>
<evidence type="ECO:0000256" key="2">
    <source>
        <dbReference type="ARBA" id="ARBA00022840"/>
    </source>
</evidence>
<dbReference type="Proteomes" id="UP001443914">
    <property type="component" value="Unassembled WGS sequence"/>
</dbReference>
<dbReference type="AlphaFoldDB" id="A0AAW1MP66"/>
<name>A0AAW1MP66_SAPOF</name>
<keyword evidence="2" id="KW-0067">ATP-binding</keyword>
<dbReference type="Pfam" id="PF00012">
    <property type="entry name" value="HSP70"/>
    <property type="match status" value="2"/>
</dbReference>
<gene>
    <name evidence="3" type="ORF">RND81_02G090200</name>
</gene>
<evidence type="ECO:0000256" key="1">
    <source>
        <dbReference type="ARBA" id="ARBA00022741"/>
    </source>
</evidence>
<dbReference type="InterPro" id="IPR043129">
    <property type="entry name" value="ATPase_NBD"/>
</dbReference>
<dbReference type="PANTHER" id="PTHR19375">
    <property type="entry name" value="HEAT SHOCK PROTEIN 70KDA"/>
    <property type="match status" value="1"/>
</dbReference>
<organism evidence="3 4">
    <name type="scientific">Saponaria officinalis</name>
    <name type="common">Common soapwort</name>
    <name type="synonym">Lychnis saponaria</name>
    <dbReference type="NCBI Taxonomy" id="3572"/>
    <lineage>
        <taxon>Eukaryota</taxon>
        <taxon>Viridiplantae</taxon>
        <taxon>Streptophyta</taxon>
        <taxon>Embryophyta</taxon>
        <taxon>Tracheophyta</taxon>
        <taxon>Spermatophyta</taxon>
        <taxon>Magnoliopsida</taxon>
        <taxon>eudicotyledons</taxon>
        <taxon>Gunneridae</taxon>
        <taxon>Pentapetalae</taxon>
        <taxon>Caryophyllales</taxon>
        <taxon>Caryophyllaceae</taxon>
        <taxon>Caryophylleae</taxon>
        <taxon>Saponaria</taxon>
    </lineage>
</organism>
<accession>A0AAW1MP66</accession>
<dbReference type="EMBL" id="JBDFQZ010000002">
    <property type="protein sequence ID" value="KAK9748921.1"/>
    <property type="molecule type" value="Genomic_DNA"/>
</dbReference>
<sequence>MQIISEPTAAAIAYSFERKTVDSNGKRNVLVFDLGGRNLDVSSVVLDKSSFEVKAVNGRTHLGGVDFDNRMTKWILSAALHAEIDIDSLYDGIHFSSDISRARFEQLNIDLFEDCLNPVECCLWDAKMKKEDVDEVVLIVEAVASGAAIHAAVLSGVLQNQRHTFVDVTSLSLGVEIDDEDTSDEDTTDIGLLLKSVDSLLENFGGSKPPIKHFPPHKKRRVVELLSTLKQNFSDTNQLQNLCALLREINISIPEHRCTILKGLEQTVVAGQRQLLDRVAEKEAAFIDPQVVADLILSKKWILSTSSSRDRLKAEISDVDATIAGLMEKKAGLVRDLASKEDMLVDLIDSLATKMESARTRLNCITSFQNAEKLEDEARHSLGLAVDCLAKFFESL</sequence>
<dbReference type="Gene3D" id="3.30.420.40">
    <property type="match status" value="3"/>
</dbReference>
<protein>
    <submittedName>
        <fullName evidence="3">Uncharacterized protein</fullName>
    </submittedName>
</protein>
<proteinExistence type="predicted"/>